<keyword evidence="2" id="KW-1185">Reference proteome</keyword>
<evidence type="ECO:0000313" key="2">
    <source>
        <dbReference type="Proteomes" id="UP001215598"/>
    </source>
</evidence>
<organism evidence="1 2">
    <name type="scientific">Mycena metata</name>
    <dbReference type="NCBI Taxonomy" id="1033252"/>
    <lineage>
        <taxon>Eukaryota</taxon>
        <taxon>Fungi</taxon>
        <taxon>Dikarya</taxon>
        <taxon>Basidiomycota</taxon>
        <taxon>Agaricomycotina</taxon>
        <taxon>Agaricomycetes</taxon>
        <taxon>Agaricomycetidae</taxon>
        <taxon>Agaricales</taxon>
        <taxon>Marasmiineae</taxon>
        <taxon>Mycenaceae</taxon>
        <taxon>Mycena</taxon>
    </lineage>
</organism>
<accession>A0AAD7I4Q4</accession>
<gene>
    <name evidence="1" type="ORF">B0H16DRAFT_135734</name>
</gene>
<proteinExistence type="predicted"/>
<comment type="caution">
    <text evidence="1">The sequence shown here is derived from an EMBL/GenBank/DDBJ whole genome shotgun (WGS) entry which is preliminary data.</text>
</comment>
<name>A0AAD7I4Q4_9AGAR</name>
<sequence length="219" mass="24170">MPWERCVSPIFPCPQSHFLSCFLPPAGSGRSNPLAPPAPLASRSLSRPFSLSTIPPTSLFHPSPHPLCLNLAPSITAYPPPPSLPIPRPRPGVPPSQRAFFAICRCLLIGRNLLLPLKPFPRPETPRIATLSLFTAITCTARRLPPPLPMRCSGTQITSFRLGMCLSFSSSHLLPRYTPRLPKFPRCSRSLNSGRKYSLPIENHVPVLSQYFSQVLYSV</sequence>
<dbReference type="EMBL" id="JARKIB010000129">
    <property type="protein sequence ID" value="KAJ7735048.1"/>
    <property type="molecule type" value="Genomic_DNA"/>
</dbReference>
<protein>
    <submittedName>
        <fullName evidence="1">Uncharacterized protein</fullName>
    </submittedName>
</protein>
<dbReference type="AlphaFoldDB" id="A0AAD7I4Q4"/>
<evidence type="ECO:0000313" key="1">
    <source>
        <dbReference type="EMBL" id="KAJ7735048.1"/>
    </source>
</evidence>
<dbReference type="Proteomes" id="UP001215598">
    <property type="component" value="Unassembled WGS sequence"/>
</dbReference>
<reference evidence="1" key="1">
    <citation type="submission" date="2023-03" db="EMBL/GenBank/DDBJ databases">
        <title>Massive genome expansion in bonnet fungi (Mycena s.s.) driven by repeated elements and novel gene families across ecological guilds.</title>
        <authorList>
            <consortium name="Lawrence Berkeley National Laboratory"/>
            <person name="Harder C.B."/>
            <person name="Miyauchi S."/>
            <person name="Viragh M."/>
            <person name="Kuo A."/>
            <person name="Thoen E."/>
            <person name="Andreopoulos B."/>
            <person name="Lu D."/>
            <person name="Skrede I."/>
            <person name="Drula E."/>
            <person name="Henrissat B."/>
            <person name="Morin E."/>
            <person name="Kohler A."/>
            <person name="Barry K."/>
            <person name="LaButti K."/>
            <person name="Morin E."/>
            <person name="Salamov A."/>
            <person name="Lipzen A."/>
            <person name="Mereny Z."/>
            <person name="Hegedus B."/>
            <person name="Baldrian P."/>
            <person name="Stursova M."/>
            <person name="Weitz H."/>
            <person name="Taylor A."/>
            <person name="Grigoriev I.V."/>
            <person name="Nagy L.G."/>
            <person name="Martin F."/>
            <person name="Kauserud H."/>
        </authorList>
    </citation>
    <scope>NUCLEOTIDE SEQUENCE</scope>
    <source>
        <strain evidence="1">CBHHK182m</strain>
    </source>
</reference>